<dbReference type="PANTHER" id="PTHR22893:SF91">
    <property type="entry name" value="NADPH DEHYDROGENASE 2-RELATED"/>
    <property type="match status" value="1"/>
</dbReference>
<dbReference type="GeneID" id="20674204"/>
<dbReference type="eggNOG" id="KOG0134">
    <property type="taxonomic scope" value="Eukaryota"/>
</dbReference>
<dbReference type="GO" id="GO:0010181">
    <property type="term" value="F:FMN binding"/>
    <property type="evidence" value="ECO:0007669"/>
    <property type="project" value="InterPro"/>
</dbReference>
<organism evidence="2 3">
    <name type="scientific">Heterobasidion irregulare (strain TC 32-1)</name>
    <dbReference type="NCBI Taxonomy" id="747525"/>
    <lineage>
        <taxon>Eukaryota</taxon>
        <taxon>Fungi</taxon>
        <taxon>Dikarya</taxon>
        <taxon>Basidiomycota</taxon>
        <taxon>Agaricomycotina</taxon>
        <taxon>Agaricomycetes</taxon>
        <taxon>Russulales</taxon>
        <taxon>Bondarzewiaceae</taxon>
        <taxon>Heterobasidion</taxon>
        <taxon>Heterobasidion annosum species complex</taxon>
    </lineage>
</organism>
<reference evidence="2 3" key="1">
    <citation type="journal article" date="2012" name="New Phytol.">
        <title>Insight into trade-off between wood decay and parasitism from the genome of a fungal forest pathogen.</title>
        <authorList>
            <person name="Olson A."/>
            <person name="Aerts A."/>
            <person name="Asiegbu F."/>
            <person name="Belbahri L."/>
            <person name="Bouzid O."/>
            <person name="Broberg A."/>
            <person name="Canback B."/>
            <person name="Coutinho P.M."/>
            <person name="Cullen D."/>
            <person name="Dalman K."/>
            <person name="Deflorio G."/>
            <person name="van Diepen L.T."/>
            <person name="Dunand C."/>
            <person name="Duplessis S."/>
            <person name="Durling M."/>
            <person name="Gonthier P."/>
            <person name="Grimwood J."/>
            <person name="Fossdal C.G."/>
            <person name="Hansson D."/>
            <person name="Henrissat B."/>
            <person name="Hietala A."/>
            <person name="Himmelstrand K."/>
            <person name="Hoffmeister D."/>
            <person name="Hogberg N."/>
            <person name="James T.Y."/>
            <person name="Karlsson M."/>
            <person name="Kohler A."/>
            <person name="Kues U."/>
            <person name="Lee Y.H."/>
            <person name="Lin Y.C."/>
            <person name="Lind M."/>
            <person name="Lindquist E."/>
            <person name="Lombard V."/>
            <person name="Lucas S."/>
            <person name="Lunden K."/>
            <person name="Morin E."/>
            <person name="Murat C."/>
            <person name="Park J."/>
            <person name="Raffaello T."/>
            <person name="Rouze P."/>
            <person name="Salamov A."/>
            <person name="Schmutz J."/>
            <person name="Solheim H."/>
            <person name="Stahlberg J."/>
            <person name="Velez H."/>
            <person name="de Vries R.P."/>
            <person name="Wiebenga A."/>
            <person name="Woodward S."/>
            <person name="Yakovlev I."/>
            <person name="Garbelotto M."/>
            <person name="Martin F."/>
            <person name="Grigoriev I.V."/>
            <person name="Stenlid J."/>
        </authorList>
    </citation>
    <scope>NUCLEOTIDE SEQUENCE [LARGE SCALE GENOMIC DNA]</scope>
    <source>
        <strain evidence="2 3">TC 32-1</strain>
    </source>
</reference>
<dbReference type="SUPFAM" id="SSF51395">
    <property type="entry name" value="FMN-linked oxidoreductases"/>
    <property type="match status" value="1"/>
</dbReference>
<dbReference type="RefSeq" id="XP_009546840.1">
    <property type="nucleotide sequence ID" value="XM_009548545.1"/>
</dbReference>
<dbReference type="KEGG" id="hir:HETIRDRAFT_427372"/>
<gene>
    <name evidence="2" type="ORF">HETIRDRAFT_427372</name>
</gene>
<dbReference type="HOGENOM" id="CLU_012153_0_0_1"/>
<dbReference type="InterPro" id="IPR013785">
    <property type="entry name" value="Aldolase_TIM"/>
</dbReference>
<dbReference type="PANTHER" id="PTHR22893">
    <property type="entry name" value="NADH OXIDOREDUCTASE-RELATED"/>
    <property type="match status" value="1"/>
</dbReference>
<feature type="domain" description="NADH:flavin oxidoreductase/NADH oxidase N-terminal" evidence="1">
    <location>
        <begin position="171"/>
        <end position="253"/>
    </location>
</feature>
<protein>
    <recommendedName>
        <fullName evidence="1">NADH:flavin oxidoreductase/NADH oxidase N-terminal domain-containing protein</fullName>
    </recommendedName>
</protein>
<dbReference type="InParanoid" id="W4KB91"/>
<dbReference type="Gene3D" id="3.20.20.70">
    <property type="entry name" value="Aldolase class I"/>
    <property type="match status" value="2"/>
</dbReference>
<evidence type="ECO:0000313" key="2">
    <source>
        <dbReference type="EMBL" id="ETW82311.1"/>
    </source>
</evidence>
<dbReference type="GO" id="GO:0003959">
    <property type="term" value="F:NADPH dehydrogenase activity"/>
    <property type="evidence" value="ECO:0007669"/>
    <property type="project" value="TreeGrafter"/>
</dbReference>
<dbReference type="Proteomes" id="UP000030671">
    <property type="component" value="Unassembled WGS sequence"/>
</dbReference>
<dbReference type="InterPro" id="IPR001155">
    <property type="entry name" value="OxRdtase_FMN_N"/>
</dbReference>
<dbReference type="EMBL" id="KI925458">
    <property type="protein sequence ID" value="ETW82311.1"/>
    <property type="molecule type" value="Genomic_DNA"/>
</dbReference>
<dbReference type="AlphaFoldDB" id="W4KB91"/>
<dbReference type="Pfam" id="PF00724">
    <property type="entry name" value="Oxidored_FMN"/>
    <property type="match status" value="2"/>
</dbReference>
<dbReference type="InterPro" id="IPR045247">
    <property type="entry name" value="Oye-like"/>
</dbReference>
<keyword evidence="3" id="KW-1185">Reference proteome</keyword>
<dbReference type="OrthoDB" id="276546at2759"/>
<evidence type="ECO:0000313" key="3">
    <source>
        <dbReference type="Proteomes" id="UP000030671"/>
    </source>
</evidence>
<proteinExistence type="predicted"/>
<sequence>MSRKLEWPTFSNAYHDELLGLVQSCASSQANHSCLTWKVVEAVHARSSFIFMQLFATGRAARPSGLTLDDPSFPYVGAGDISLADRNHERPRSMTVLEIKEYIQLFATAASNAVNEAGFDSVEIQGADGYLADQFLQTTANNRPDDMEDMRMLDPLPTFRSLVSRLRDTYPDLSCLHVVEPRIAGAAERESKVDESNDDLRKIWGSRPYLAAGGFTREDAIQTAEEKGGLVVFGRHFISNPDLPTRLLKGLPLTPYDRVMFYIQDGVKGYTEHPFSQVDIKVAA</sequence>
<feature type="domain" description="NADH:flavin oxidoreductase/NADH oxidase N-terminal" evidence="1">
    <location>
        <begin position="38"/>
        <end position="146"/>
    </location>
</feature>
<evidence type="ECO:0000259" key="1">
    <source>
        <dbReference type="Pfam" id="PF00724"/>
    </source>
</evidence>
<accession>W4KB91</accession>
<name>W4KB91_HETIT</name>